<keyword evidence="7" id="KW-0067">ATP-binding</keyword>
<dbReference type="Gene3D" id="3.40.50.300">
    <property type="entry name" value="P-loop containing nucleotide triphosphate hydrolases"/>
    <property type="match status" value="2"/>
</dbReference>
<feature type="coiled-coil region" evidence="12">
    <location>
        <begin position="497"/>
        <end position="552"/>
    </location>
</feature>
<feature type="region of interest" description="Disordered" evidence="13">
    <location>
        <begin position="233"/>
        <end position="295"/>
    </location>
</feature>
<dbReference type="GO" id="GO:0000724">
    <property type="term" value="P:double-strand break repair via homologous recombination"/>
    <property type="evidence" value="ECO:0007669"/>
    <property type="project" value="TreeGrafter"/>
</dbReference>
<dbReference type="GO" id="GO:0005634">
    <property type="term" value="C:nucleus"/>
    <property type="evidence" value="ECO:0007669"/>
    <property type="project" value="UniProtKB-SubCell"/>
</dbReference>
<evidence type="ECO:0000256" key="13">
    <source>
        <dbReference type="SAM" id="MobiDB-lite"/>
    </source>
</evidence>
<feature type="region of interest" description="Disordered" evidence="13">
    <location>
        <begin position="102"/>
        <end position="221"/>
    </location>
</feature>
<gene>
    <name evidence="15" type="ORF">HYH02_001731</name>
</gene>
<keyword evidence="16" id="KW-1185">Reference proteome</keyword>
<comment type="subcellular location">
    <subcellularLocation>
        <location evidence="2">Chromosome</location>
    </subcellularLocation>
    <subcellularLocation>
        <location evidence="1">Nucleus</location>
    </subcellularLocation>
</comment>
<dbReference type="GO" id="GO:0035861">
    <property type="term" value="C:site of double-strand break"/>
    <property type="evidence" value="ECO:0007669"/>
    <property type="project" value="TreeGrafter"/>
</dbReference>
<evidence type="ECO:0000256" key="5">
    <source>
        <dbReference type="ARBA" id="ARBA00022741"/>
    </source>
</evidence>
<dbReference type="GO" id="GO:0003684">
    <property type="term" value="F:damaged DNA binding"/>
    <property type="evidence" value="ECO:0007669"/>
    <property type="project" value="TreeGrafter"/>
</dbReference>
<evidence type="ECO:0000256" key="8">
    <source>
        <dbReference type="ARBA" id="ARBA00023054"/>
    </source>
</evidence>
<keyword evidence="10" id="KW-0234">DNA repair</keyword>
<evidence type="ECO:0000256" key="10">
    <source>
        <dbReference type="ARBA" id="ARBA00023204"/>
    </source>
</evidence>
<evidence type="ECO:0000256" key="4">
    <source>
        <dbReference type="ARBA" id="ARBA00022454"/>
    </source>
</evidence>
<evidence type="ECO:0000256" key="7">
    <source>
        <dbReference type="ARBA" id="ARBA00022840"/>
    </source>
</evidence>
<evidence type="ECO:0000256" key="11">
    <source>
        <dbReference type="ARBA" id="ARBA00023242"/>
    </source>
</evidence>
<sequence length="1444" mass="156676">MTRRPVCEPRPRGYVADTSLPAALASPHEAKAYVGRTVCRYFSLEESEEAGWYIGKVIAVSVEDDTAFLTVEYEDEDTEELWWNDFLQWAVLEDASMQSAQAGGAAEAGGAAADDPHTPAGTALAAGGTAPRKRRASAAGHLDPASPELPTPVRQQQRARSASAGVHVKEEPGLGGEASQRLGPQRSYRSERSRGRGDGEQQAGDEDEGAEGEGAARPRVRRRLDMDQAVDQAGAAGAAGAGRSSAPAPPADVAAPGVNTGAGGSRSRAGSHGAVPQPRQHSQQQQQQPAHAAAAVKNWRVPRDPRPAGHLRRIQLVNFMCHQNLEVDFGPHVTFLSGQNGSGKSAVLQGLQACLGASARDTSRGSNLSGWVKVGCNAASVSLEVWNTRAEDTAAGQRTVPFKYELYGPVIRILRKIQAKGGGSFQLYDAHGTEVKPAHMGQTAAKEVAALADHFHVDAANPLMIITQDMAARFHQKTSGNGARCSKYEMFMEGTCLAAARDTLAAAAQKLLRAETNMQRQQGRLRGRKAELEQLEAKVQELQQTEDMRRLLGDVEAALMWSTVRESEEGLKAAKASAATAPARVTALEERLTQQQGAHTQLQEQERKQRAEMDDTRAAQLPARLRELEAAKVAAGRQKATAKRELDKLKESIASLQETKSAREAELQRLAAAGRSDAALQALAAYNARLNAKTAELERIQAQMTELEARRQALAGEQAAAAEQERAAAAARRDAENAAREAASLRDELAAAAAGGGADARQRMLTRRWGEPAMRLLEAVRRAPAGTFSRPPFGPVGMYLRRVAGACDAGFAALLEHALSNVLDRWIVNRREDSDRLVALAQQAGLGGWKPYINIVPYKDRVHSFQPGPLVRDEQSGAVWRRVIDLLQTAPPNEEDMNDTMRATLVCMLLDGAGAASTVLVEDRDTAQWVARGGLQHWGVWTAYDLQGTKYEERSATLITNVRPINNRGMSKLDEVAADKSAQLAEAGQQLAARQAEAGAAAEAHNAAVAEVRRLAGEAAELKKRQVALGRQQARCSAELSTLREETPAAASEAHSAELMNALTQLGRQLQDQEGAWSQAESQLNNAVASVKDAEARLEQAHRDGASYVARREELLAAVQSTGQQLEASARRVEETKAQLAKAREDAAVAQARIDEYERKVEASREEAEKECSRAEGAAALERVKEAKRERLRHDRSAASRSAQQLEADVEAAVTLKALKAWVNRTERDIERLEADGNLETIRARAEEARDSFKCDLEAYKAVLKKVRAMQDSQRLRDVKYDEILTYAERVVSSKFQSYMLRRNFAASMALSHGPAGRLELSVRPASQQDANATSSLMQLSGGERSFTTVAFLLAVGAMLDSPFRCCDEIDVFMDPSVRKVTTAALLEYAWLSNSGSQLVVLSPQDSKTTQECEDGLVRKCQKERRPVPPKDFCKILVLQPPRR</sequence>
<dbReference type="PANTHER" id="PTHR19306">
    <property type="entry name" value="STRUCTURAL MAINTENANCE OF CHROMOSOMES 5,6 SMC5, SMC6"/>
    <property type="match status" value="1"/>
</dbReference>
<evidence type="ECO:0000256" key="9">
    <source>
        <dbReference type="ARBA" id="ARBA00023172"/>
    </source>
</evidence>
<comment type="similarity">
    <text evidence="3">Belongs to the SMC family. SMC6 subfamily.</text>
</comment>
<keyword evidence="6" id="KW-0227">DNA damage</keyword>
<dbReference type="SUPFAM" id="SSF52540">
    <property type="entry name" value="P-loop containing nucleoside triphosphate hydrolases"/>
    <property type="match status" value="1"/>
</dbReference>
<feature type="coiled-coil region" evidence="12">
    <location>
        <begin position="585"/>
        <end position="755"/>
    </location>
</feature>
<evidence type="ECO:0000256" key="12">
    <source>
        <dbReference type="SAM" id="Coils"/>
    </source>
</evidence>
<organism evidence="15 16">
    <name type="scientific">Chlamydomonas schloesseri</name>
    <dbReference type="NCBI Taxonomy" id="2026947"/>
    <lineage>
        <taxon>Eukaryota</taxon>
        <taxon>Viridiplantae</taxon>
        <taxon>Chlorophyta</taxon>
        <taxon>core chlorophytes</taxon>
        <taxon>Chlorophyceae</taxon>
        <taxon>CS clade</taxon>
        <taxon>Chlamydomonadales</taxon>
        <taxon>Chlamydomonadaceae</taxon>
        <taxon>Chlamydomonas</taxon>
    </lineage>
</organism>
<evidence type="ECO:0000259" key="14">
    <source>
        <dbReference type="Pfam" id="PF02463"/>
    </source>
</evidence>
<reference evidence="15" key="1">
    <citation type="journal article" date="2020" name="bioRxiv">
        <title>Comparative genomics of Chlamydomonas.</title>
        <authorList>
            <person name="Craig R.J."/>
            <person name="Hasan A.R."/>
            <person name="Ness R.W."/>
            <person name="Keightley P.D."/>
        </authorList>
    </citation>
    <scope>NUCLEOTIDE SEQUENCE</scope>
    <source>
        <strain evidence="15">CCAP 11/173</strain>
    </source>
</reference>
<dbReference type="Proteomes" id="UP000613740">
    <property type="component" value="Unassembled WGS sequence"/>
</dbReference>
<feature type="compositionally biased region" description="Low complexity" evidence="13">
    <location>
        <begin position="233"/>
        <end position="256"/>
    </location>
</feature>
<proteinExistence type="inferred from homology"/>
<dbReference type="InterPro" id="IPR003395">
    <property type="entry name" value="RecF/RecN/SMC_N"/>
</dbReference>
<keyword evidence="11" id="KW-0539">Nucleus</keyword>
<evidence type="ECO:0000256" key="2">
    <source>
        <dbReference type="ARBA" id="ARBA00004286"/>
    </source>
</evidence>
<name>A0A835WVL8_9CHLO</name>
<dbReference type="PANTHER" id="PTHR19306:SF6">
    <property type="entry name" value="STRUCTURAL MAINTENANCE OF CHROMOSOMES PROTEIN 6"/>
    <property type="match status" value="1"/>
</dbReference>
<feature type="compositionally biased region" description="Basic and acidic residues" evidence="13">
    <location>
        <begin position="188"/>
        <end position="199"/>
    </location>
</feature>
<keyword evidence="5" id="KW-0547">Nucleotide-binding</keyword>
<dbReference type="EMBL" id="JAEHOD010000003">
    <property type="protein sequence ID" value="KAG2453511.1"/>
    <property type="molecule type" value="Genomic_DNA"/>
</dbReference>
<keyword evidence="9" id="KW-0233">DNA recombination</keyword>
<feature type="coiled-coil region" evidence="12">
    <location>
        <begin position="1084"/>
        <end position="1236"/>
    </location>
</feature>
<dbReference type="GO" id="GO:0051276">
    <property type="term" value="P:chromosome organization"/>
    <property type="evidence" value="ECO:0007669"/>
    <property type="project" value="UniProtKB-ARBA"/>
</dbReference>
<evidence type="ECO:0000313" key="15">
    <source>
        <dbReference type="EMBL" id="KAG2453511.1"/>
    </source>
</evidence>
<comment type="caution">
    <text evidence="15">The sequence shown here is derived from an EMBL/GenBank/DDBJ whole genome shotgun (WGS) entry which is preliminary data.</text>
</comment>
<feature type="domain" description="RecF/RecN/SMC N-terminal" evidence="14">
    <location>
        <begin position="311"/>
        <end position="1407"/>
    </location>
</feature>
<accession>A0A835WVL8</accession>
<evidence type="ECO:0000256" key="3">
    <source>
        <dbReference type="ARBA" id="ARBA00006793"/>
    </source>
</evidence>
<evidence type="ECO:0000256" key="1">
    <source>
        <dbReference type="ARBA" id="ARBA00004123"/>
    </source>
</evidence>
<feature type="compositionally biased region" description="Low complexity" evidence="13">
    <location>
        <begin position="102"/>
        <end position="130"/>
    </location>
</feature>
<keyword evidence="4" id="KW-0158">Chromosome</keyword>
<evidence type="ECO:0000256" key="6">
    <source>
        <dbReference type="ARBA" id="ARBA00022763"/>
    </source>
</evidence>
<keyword evidence="8 12" id="KW-0175">Coiled coil</keyword>
<dbReference type="GO" id="GO:0003697">
    <property type="term" value="F:single-stranded DNA binding"/>
    <property type="evidence" value="ECO:0007669"/>
    <property type="project" value="TreeGrafter"/>
</dbReference>
<dbReference type="GO" id="GO:0030915">
    <property type="term" value="C:Smc5-Smc6 complex"/>
    <property type="evidence" value="ECO:0007669"/>
    <property type="project" value="TreeGrafter"/>
</dbReference>
<dbReference type="InterPro" id="IPR027417">
    <property type="entry name" value="P-loop_NTPase"/>
</dbReference>
<feature type="compositionally biased region" description="Low complexity" evidence="13">
    <location>
        <begin position="265"/>
        <end position="295"/>
    </location>
</feature>
<evidence type="ECO:0000313" key="16">
    <source>
        <dbReference type="Proteomes" id="UP000613740"/>
    </source>
</evidence>
<dbReference type="OrthoDB" id="10072614at2759"/>
<protein>
    <recommendedName>
        <fullName evidence="14">RecF/RecN/SMC N-terminal domain-containing protein</fullName>
    </recommendedName>
</protein>
<dbReference type="Pfam" id="PF02463">
    <property type="entry name" value="SMC_N"/>
    <property type="match status" value="1"/>
</dbReference>
<dbReference type="GO" id="GO:0005524">
    <property type="term" value="F:ATP binding"/>
    <property type="evidence" value="ECO:0007669"/>
    <property type="project" value="UniProtKB-KW"/>
</dbReference>